<dbReference type="AlphaFoldDB" id="A0A3P3VVL2"/>
<accession>A0A3P3VVL2</accession>
<name>A0A3P3VVL2_9MICO</name>
<dbReference type="RefSeq" id="WP_124973968.1">
    <property type="nucleotide sequence ID" value="NZ_RQVS01000022.1"/>
</dbReference>
<reference evidence="2 3" key="1">
    <citation type="submission" date="2018-11" db="EMBL/GenBank/DDBJ databases">
        <title>YIM 102482-1 draft genome.</title>
        <authorList>
            <person name="Li G."/>
            <person name="Jiang Y."/>
        </authorList>
    </citation>
    <scope>NUCLEOTIDE SEQUENCE [LARGE SCALE GENOMIC DNA]</scope>
    <source>
        <strain evidence="2 3">YIM 102482-1</strain>
    </source>
</reference>
<gene>
    <name evidence="2" type="ORF">EG850_12480</name>
</gene>
<evidence type="ECO:0000256" key="1">
    <source>
        <dbReference type="SAM" id="MobiDB-lite"/>
    </source>
</evidence>
<evidence type="ECO:0000313" key="2">
    <source>
        <dbReference type="EMBL" id="RRJ85666.1"/>
    </source>
</evidence>
<feature type="compositionally biased region" description="Polar residues" evidence="1">
    <location>
        <begin position="1"/>
        <end position="10"/>
    </location>
</feature>
<dbReference type="EMBL" id="RQVS01000022">
    <property type="protein sequence ID" value="RRJ85666.1"/>
    <property type="molecule type" value="Genomic_DNA"/>
</dbReference>
<sequence length="66" mass="7385">MTDDLQSSEAEGNVTEPGHESRASDRFSTVPLSERAAAYDAELEALRRALDDEDEPLDFDADRERD</sequence>
<dbReference type="Proteomes" id="UP000274391">
    <property type="component" value="Unassembled WGS sequence"/>
</dbReference>
<evidence type="ECO:0000313" key="3">
    <source>
        <dbReference type="Proteomes" id="UP000274391"/>
    </source>
</evidence>
<comment type="caution">
    <text evidence="2">The sequence shown here is derived from an EMBL/GenBank/DDBJ whole genome shotgun (WGS) entry which is preliminary data.</text>
</comment>
<organism evidence="2 3">
    <name type="scientific">Gulosibacter macacae</name>
    <dbReference type="NCBI Taxonomy" id="2488791"/>
    <lineage>
        <taxon>Bacteria</taxon>
        <taxon>Bacillati</taxon>
        <taxon>Actinomycetota</taxon>
        <taxon>Actinomycetes</taxon>
        <taxon>Micrococcales</taxon>
        <taxon>Microbacteriaceae</taxon>
        <taxon>Gulosibacter</taxon>
    </lineage>
</organism>
<feature type="region of interest" description="Disordered" evidence="1">
    <location>
        <begin position="1"/>
        <end position="33"/>
    </location>
</feature>
<feature type="region of interest" description="Disordered" evidence="1">
    <location>
        <begin position="47"/>
        <end position="66"/>
    </location>
</feature>
<protein>
    <submittedName>
        <fullName evidence="2">Uncharacterized protein</fullName>
    </submittedName>
</protein>
<keyword evidence="3" id="KW-1185">Reference proteome</keyword>
<proteinExistence type="predicted"/>